<feature type="region of interest" description="Disordered" evidence="1">
    <location>
        <begin position="12"/>
        <end position="66"/>
    </location>
</feature>
<dbReference type="Proteomes" id="UP000658225">
    <property type="component" value="Unassembled WGS sequence"/>
</dbReference>
<evidence type="ECO:0000313" key="3">
    <source>
        <dbReference type="Proteomes" id="UP000658225"/>
    </source>
</evidence>
<organism evidence="2 3">
    <name type="scientific">Sporosarcina limicola</name>
    <dbReference type="NCBI Taxonomy" id="34101"/>
    <lineage>
        <taxon>Bacteria</taxon>
        <taxon>Bacillati</taxon>
        <taxon>Bacillota</taxon>
        <taxon>Bacilli</taxon>
        <taxon>Bacillales</taxon>
        <taxon>Caryophanaceae</taxon>
        <taxon>Sporosarcina</taxon>
    </lineage>
</organism>
<gene>
    <name evidence="2" type="ORF">H4683_000806</name>
</gene>
<sequence length="147" mass="15747">MRYQSFYPFAQQHSSPFNMGQPGFGPPPQISQPQAPRQPFQGGAMSSNPFGGPAASPEIQSPSRMESYMQTANRFLNTAQQFAPVVQQMAPMMQNLPAMWRLYKGFQSLPSAGASAASSAAATAAQSVARSTVPGPSIPRIFQPPGR</sequence>
<evidence type="ECO:0008006" key="4">
    <source>
        <dbReference type="Google" id="ProtNLM"/>
    </source>
</evidence>
<dbReference type="AlphaFoldDB" id="A0A927MIE3"/>
<name>A0A927MIE3_9BACL</name>
<evidence type="ECO:0000256" key="1">
    <source>
        <dbReference type="SAM" id="MobiDB-lite"/>
    </source>
</evidence>
<accession>A0A927MIE3</accession>
<dbReference type="Pfam" id="PF14181">
    <property type="entry name" value="YqfQ"/>
    <property type="match status" value="1"/>
</dbReference>
<dbReference type="EMBL" id="JADBEL010000003">
    <property type="protein sequence ID" value="MBE1553732.1"/>
    <property type="molecule type" value="Genomic_DNA"/>
</dbReference>
<keyword evidence="3" id="KW-1185">Reference proteome</keyword>
<evidence type="ECO:0000313" key="2">
    <source>
        <dbReference type="EMBL" id="MBE1553732.1"/>
    </source>
</evidence>
<feature type="region of interest" description="Disordered" evidence="1">
    <location>
        <begin position="114"/>
        <end position="147"/>
    </location>
</feature>
<proteinExistence type="predicted"/>
<feature type="compositionally biased region" description="Low complexity" evidence="1">
    <location>
        <begin position="114"/>
        <end position="131"/>
    </location>
</feature>
<dbReference type="RefSeq" id="WP_192597549.1">
    <property type="nucleotide sequence ID" value="NZ_JADBEL010000003.1"/>
</dbReference>
<reference evidence="2" key="1">
    <citation type="submission" date="2020-10" db="EMBL/GenBank/DDBJ databases">
        <title>Genomic Encyclopedia of Type Strains, Phase IV (KMG-IV): sequencing the most valuable type-strain genomes for metagenomic binning, comparative biology and taxonomic classification.</title>
        <authorList>
            <person name="Goeker M."/>
        </authorList>
    </citation>
    <scope>NUCLEOTIDE SEQUENCE</scope>
    <source>
        <strain evidence="2">DSM 13886</strain>
    </source>
</reference>
<dbReference type="InterPro" id="IPR025571">
    <property type="entry name" value="YqfQ"/>
</dbReference>
<comment type="caution">
    <text evidence="2">The sequence shown here is derived from an EMBL/GenBank/DDBJ whole genome shotgun (WGS) entry which is preliminary data.</text>
</comment>
<protein>
    <recommendedName>
        <fullName evidence="4">YqfQ-like protein</fullName>
    </recommendedName>
</protein>